<dbReference type="GO" id="GO:0004852">
    <property type="term" value="F:uroporphyrinogen-III synthase activity"/>
    <property type="evidence" value="ECO:0007669"/>
    <property type="project" value="InterPro"/>
</dbReference>
<dbReference type="EMBL" id="CP012850">
    <property type="protein sequence ID" value="ALI35472.1"/>
    <property type="molecule type" value="Genomic_DNA"/>
</dbReference>
<dbReference type="Pfam" id="PF02602">
    <property type="entry name" value="HEM4"/>
    <property type="match status" value="1"/>
</dbReference>
<dbReference type="PANTHER" id="PTHR40082:SF1">
    <property type="entry name" value="BLR5956 PROTEIN"/>
    <property type="match status" value="1"/>
</dbReference>
<dbReference type="GO" id="GO:0006780">
    <property type="term" value="P:uroporphyrinogen III biosynthetic process"/>
    <property type="evidence" value="ECO:0007669"/>
    <property type="project" value="InterPro"/>
</dbReference>
<dbReference type="Gene3D" id="3.40.50.10090">
    <property type="match status" value="2"/>
</dbReference>
<dbReference type="InterPro" id="IPR039793">
    <property type="entry name" value="UROS/Hem4"/>
</dbReference>
<gene>
    <name evidence="2" type="ORF">NMY3_01268</name>
</gene>
<organism evidence="2 3">
    <name type="scientific">Candidatus Nitrosocosmicus oleophilus</name>
    <dbReference type="NCBI Taxonomy" id="1353260"/>
    <lineage>
        <taxon>Archaea</taxon>
        <taxon>Nitrososphaerota</taxon>
        <taxon>Nitrososphaeria</taxon>
        <taxon>Nitrososphaerales</taxon>
        <taxon>Nitrososphaeraceae</taxon>
        <taxon>Candidatus Nitrosocosmicus</taxon>
    </lineage>
</organism>
<dbReference type="InterPro" id="IPR036108">
    <property type="entry name" value="4pyrrol_syn_uPrphyn_synt_sf"/>
</dbReference>
<dbReference type="KEGG" id="taa:NMY3_01268"/>
<dbReference type="CDD" id="cd06578">
    <property type="entry name" value="HemD"/>
    <property type="match status" value="1"/>
</dbReference>
<proteinExistence type="predicted"/>
<evidence type="ECO:0000259" key="1">
    <source>
        <dbReference type="Pfam" id="PF02602"/>
    </source>
</evidence>
<sequence length="293" mass="33852">MEEIIIVITNEGVLTDDIQNQNIDQAQLDKIELIALPTVTFNKIDSQEVTESFKRLSSGFYNYCIFLSSNAVKTFFEIAKNQHNYERIIEELNKTNIIVIGPKTKKILQGYGFKSKLGSSANIIDKKYSSSEIIEFLENLDREGKTEHQKEIPKILMPRSAESVKSSNYIDTKFEHLILDQVFFYEIRENKNASYSEEWKKLLELPDRVEKTFLIFTSPSTVRSFFKIIYHQFSQFSDGKNESEVLQDLNINKVVSIGPKTSLELKKNKIDFMESSEFTINGAVESLLRLIKQ</sequence>
<dbReference type="GeneID" id="60421344"/>
<keyword evidence="3" id="KW-1185">Reference proteome</keyword>
<dbReference type="PANTHER" id="PTHR40082">
    <property type="entry name" value="BLR5956 PROTEIN"/>
    <property type="match status" value="1"/>
</dbReference>
<feature type="domain" description="Tetrapyrrole biosynthesis uroporphyrinogen III synthase" evidence="1">
    <location>
        <begin position="32"/>
        <end position="284"/>
    </location>
</feature>
<dbReference type="SUPFAM" id="SSF69618">
    <property type="entry name" value="HemD-like"/>
    <property type="match status" value="1"/>
</dbReference>
<reference evidence="3" key="1">
    <citation type="submission" date="2015-10" db="EMBL/GenBank/DDBJ databases">
        <title>Niche specialization of a soil ammonia-oxidizing archaeon, Candidatus Nitrosocosmicus oleophilus.</title>
        <authorList>
            <person name="Jung M.-Y."/>
            <person name="Rhee S.-K."/>
        </authorList>
    </citation>
    <scope>NUCLEOTIDE SEQUENCE [LARGE SCALE GENOMIC DNA]</scope>
    <source>
        <strain evidence="3">MY3</strain>
    </source>
</reference>
<evidence type="ECO:0000313" key="3">
    <source>
        <dbReference type="Proteomes" id="UP000058925"/>
    </source>
</evidence>
<dbReference type="AlphaFoldDB" id="A0A654M7D8"/>
<evidence type="ECO:0000313" key="2">
    <source>
        <dbReference type="EMBL" id="ALI35472.1"/>
    </source>
</evidence>
<dbReference type="Proteomes" id="UP000058925">
    <property type="component" value="Chromosome"/>
</dbReference>
<dbReference type="OrthoDB" id="15395at2157"/>
<dbReference type="InterPro" id="IPR003754">
    <property type="entry name" value="4pyrrol_synth_uPrphyn_synth"/>
</dbReference>
<protein>
    <submittedName>
        <fullName evidence="2">Uroporphyrinogen-III synthase</fullName>
    </submittedName>
</protein>
<dbReference type="RefSeq" id="WP_196817931.1">
    <property type="nucleotide sequence ID" value="NZ_CP012850.1"/>
</dbReference>
<accession>A0A654M7D8</accession>
<name>A0A654M7D8_9ARCH</name>